<keyword evidence="3" id="KW-1185">Reference proteome</keyword>
<keyword evidence="1" id="KW-0472">Membrane</keyword>
<feature type="transmembrane region" description="Helical" evidence="1">
    <location>
        <begin position="423"/>
        <end position="442"/>
    </location>
</feature>
<dbReference type="PANTHER" id="PTHR34219">
    <property type="entry name" value="IRON-REGULATED INNER MEMBRANE PROTEIN-RELATED"/>
    <property type="match status" value="1"/>
</dbReference>
<evidence type="ECO:0008006" key="4">
    <source>
        <dbReference type="Google" id="ProtNLM"/>
    </source>
</evidence>
<sequence>MSTQRKAYAIHSWTGLLTGWLLFVICLTGTLVVYKFPLKALSNPELVRVEGRDNLGPDGALAAFDRAMAQQATTGIRVNVVAFPQDIYSIHQYSVVVEKPGGKEQRFWVHPETGAVRPELESDFADFIQRLHAGLFMGGKGRWIVGALGVTMFVSIVAGLVFHWRQIRRDLFHLRLGSHRRKAWADLHKFGSVWGLPFHIIIALTGAWLGLESLIGIRASSANPIEIQGEGPGKPLPIAEILRRATDLRPDFRPSHINMTNRGVAGSTIRVQGDLPGYRLVQRGQTMLVFDADSGRHLQTVDRTDQGAGRRVLAMMRPLHYGYFAPPVGELLYLLFGFVCTAVTASGMFIWAERERRKRHPKDPQAVIGMERANAAVMGGLLLALTGIAVLHALARLPATADLFVPLGGLHFLASQDLLSGRVIASELWLFLALWLAGGLLLARADPLTAWQRILLLTGAGAVLLVPLTLASVAGTEMTLSALAAGPGYGLICAGIALSALLSHRRVSGKT</sequence>
<feature type="transmembrane region" description="Helical" evidence="1">
    <location>
        <begin position="454"/>
        <end position="474"/>
    </location>
</feature>
<reference evidence="2 3" key="1">
    <citation type="submission" date="2019-12" db="EMBL/GenBank/DDBJ databases">
        <title>Genomic-based taxomic classification of the family Erythrobacteraceae.</title>
        <authorList>
            <person name="Xu L."/>
        </authorList>
    </citation>
    <scope>NUCLEOTIDE SEQUENCE [LARGE SCALE GENOMIC DNA]</scope>
    <source>
        <strain evidence="2 3">S36</strain>
    </source>
</reference>
<feature type="transmembrane region" description="Helical" evidence="1">
    <location>
        <begin position="143"/>
        <end position="164"/>
    </location>
</feature>
<name>A0A6I4TPQ4_9SPHN</name>
<feature type="transmembrane region" description="Helical" evidence="1">
    <location>
        <begin position="12"/>
        <end position="34"/>
    </location>
</feature>
<dbReference type="RefSeq" id="WP_161389499.1">
    <property type="nucleotide sequence ID" value="NZ_JBHSCP010000001.1"/>
</dbReference>
<proteinExistence type="predicted"/>
<dbReference type="AlphaFoldDB" id="A0A6I4TPQ4"/>
<evidence type="ECO:0000313" key="3">
    <source>
        <dbReference type="Proteomes" id="UP000469430"/>
    </source>
</evidence>
<dbReference type="EMBL" id="WTYJ01000001">
    <property type="protein sequence ID" value="MXO97806.1"/>
    <property type="molecule type" value="Genomic_DNA"/>
</dbReference>
<evidence type="ECO:0000256" key="1">
    <source>
        <dbReference type="SAM" id="Phobius"/>
    </source>
</evidence>
<comment type="caution">
    <text evidence="2">The sequence shown here is derived from an EMBL/GenBank/DDBJ whole genome shotgun (WGS) entry which is preliminary data.</text>
</comment>
<dbReference type="Pfam" id="PF03929">
    <property type="entry name" value="PepSY_TM"/>
    <property type="match status" value="1"/>
</dbReference>
<evidence type="ECO:0000313" key="2">
    <source>
        <dbReference type="EMBL" id="MXO97806.1"/>
    </source>
</evidence>
<gene>
    <name evidence="2" type="ORF">GRI97_02240</name>
</gene>
<dbReference type="PANTHER" id="PTHR34219:SF3">
    <property type="entry name" value="BLL7967 PROTEIN"/>
    <property type="match status" value="1"/>
</dbReference>
<protein>
    <recommendedName>
        <fullName evidence="4">Peptidase</fullName>
    </recommendedName>
</protein>
<feature type="transmembrane region" description="Helical" evidence="1">
    <location>
        <begin position="373"/>
        <end position="395"/>
    </location>
</feature>
<feature type="transmembrane region" description="Helical" evidence="1">
    <location>
        <begin position="190"/>
        <end position="211"/>
    </location>
</feature>
<dbReference type="InterPro" id="IPR005625">
    <property type="entry name" value="PepSY-ass_TM"/>
</dbReference>
<dbReference type="OrthoDB" id="9776609at2"/>
<feature type="transmembrane region" description="Helical" evidence="1">
    <location>
        <begin position="331"/>
        <end position="352"/>
    </location>
</feature>
<organism evidence="2 3">
    <name type="scientific">Croceibacterium xixiisoli</name>
    <dbReference type="NCBI Taxonomy" id="1476466"/>
    <lineage>
        <taxon>Bacteria</taxon>
        <taxon>Pseudomonadati</taxon>
        <taxon>Pseudomonadota</taxon>
        <taxon>Alphaproteobacteria</taxon>
        <taxon>Sphingomonadales</taxon>
        <taxon>Erythrobacteraceae</taxon>
        <taxon>Croceibacterium</taxon>
    </lineage>
</organism>
<keyword evidence="1" id="KW-1133">Transmembrane helix</keyword>
<dbReference type="Proteomes" id="UP000469430">
    <property type="component" value="Unassembled WGS sequence"/>
</dbReference>
<feature type="transmembrane region" description="Helical" evidence="1">
    <location>
        <begin position="480"/>
        <end position="502"/>
    </location>
</feature>
<accession>A0A6I4TPQ4</accession>
<keyword evidence="1" id="KW-0812">Transmembrane</keyword>